<dbReference type="SUPFAM" id="SSF48264">
    <property type="entry name" value="Cytochrome P450"/>
    <property type="match status" value="1"/>
</dbReference>
<evidence type="ECO:0000256" key="3">
    <source>
        <dbReference type="ARBA" id="ARBA00022723"/>
    </source>
</evidence>
<sequence length="513" mass="56550">MAAALLLCMLLLALPLLFLKSRLSSPRRGPAPGGTEARLPPEPWALPVIGHLHHLAGALPHRAMRDLARRHGPLMMLRLGELDAVVASSPAAARQIMKTHDAAFASRPLTSMQRLAYGDNEGLIFAPYGAAWRQLRRICTAELLSARRVASFRPAREEELGRLLRSVAAVAAAAAAASQPVNLSERLSAFVADSTVRVIVGGRFKRRDAYLRMLQEGLELVPGMTLPDIFPSSRLARLVSGVPRRIMRHSRDMKRFMDTIIQEHQESRDSGGEEDLLDVLLRLQKEADSQYPLTTDNIKTVMLDMFGAGSESSATTLQWAMAELMRNPRVMRKAQHEVRQQLAGHGNKVTEADLTELRYLRLVVKETLRLHPPAPLLLPRRCGSACRILGLDVPEGAMVIVNAWAIGRDPAHWAEPEEFAPERFEGSDGGRDFRGADFEFLPFGGGRRICPGMAFGLAHVELALAALLFHFDWELPDGVAAEELDMAEAFGVTARLWSDLMVVAVPRVPVPTE</sequence>
<dbReference type="InterPro" id="IPR036396">
    <property type="entry name" value="Cyt_P450_sf"/>
</dbReference>
<keyword evidence="2" id="KW-0812">Transmembrane</keyword>
<dbReference type="RefSeq" id="XP_010233923.1">
    <property type="nucleotide sequence ID" value="XM_010235621.3"/>
</dbReference>
<dbReference type="OMA" id="EHHRQGM"/>
<evidence type="ECO:0008006" key="12">
    <source>
        <dbReference type="Google" id="ProtNLM"/>
    </source>
</evidence>
<dbReference type="InterPro" id="IPR002401">
    <property type="entry name" value="Cyt_P450_E_grp-I"/>
</dbReference>
<keyword evidence="5 6" id="KW-0408">Iron</keyword>
<dbReference type="PANTHER" id="PTHR47955:SF21">
    <property type="entry name" value="OS06G0642300 PROTEIN"/>
    <property type="match status" value="1"/>
</dbReference>
<keyword evidence="3 6" id="KW-0479">Metal-binding</keyword>
<dbReference type="OrthoDB" id="1470350at2759"/>
<dbReference type="FunFam" id="1.10.630.10:FF:000064">
    <property type="entry name" value="Cytochrome P450 monooxygenase"/>
    <property type="match status" value="1"/>
</dbReference>
<reference evidence="9 10" key="1">
    <citation type="journal article" date="2010" name="Nature">
        <title>Genome sequencing and analysis of the model grass Brachypodium distachyon.</title>
        <authorList>
            <consortium name="International Brachypodium Initiative"/>
        </authorList>
    </citation>
    <scope>NUCLEOTIDE SEQUENCE [LARGE SCALE GENOMIC DNA]</scope>
    <source>
        <strain evidence="9">Bd21</strain>
        <strain evidence="10">cv. Bd21</strain>
    </source>
</reference>
<evidence type="ECO:0000256" key="7">
    <source>
        <dbReference type="RuleBase" id="RU000461"/>
    </source>
</evidence>
<dbReference type="CDD" id="cd11072">
    <property type="entry name" value="CYP71-like"/>
    <property type="match status" value="1"/>
</dbReference>
<gene>
    <name evidence="10" type="primary">LOC100838001</name>
    <name evidence="9" type="ORF">BRADI_3g06300v3</name>
</gene>
<evidence type="ECO:0000256" key="8">
    <source>
        <dbReference type="SAM" id="SignalP"/>
    </source>
</evidence>
<keyword evidence="7" id="KW-0560">Oxidoreductase</keyword>
<evidence type="ECO:0000313" key="10">
    <source>
        <dbReference type="EnsemblPlants" id="KQJ93719"/>
    </source>
</evidence>
<dbReference type="GO" id="GO:0016705">
    <property type="term" value="F:oxidoreductase activity, acting on paired donors, with incorporation or reduction of molecular oxygen"/>
    <property type="evidence" value="ECO:0007669"/>
    <property type="project" value="InterPro"/>
</dbReference>
<keyword evidence="4" id="KW-1133">Transmembrane helix</keyword>
<dbReference type="InterPro" id="IPR001128">
    <property type="entry name" value="Cyt_P450"/>
</dbReference>
<dbReference type="GO" id="GO:0020037">
    <property type="term" value="F:heme binding"/>
    <property type="evidence" value="ECO:0007669"/>
    <property type="project" value="InterPro"/>
</dbReference>
<organism evidence="9">
    <name type="scientific">Brachypodium distachyon</name>
    <name type="common">Purple false brome</name>
    <name type="synonym">Trachynia distachya</name>
    <dbReference type="NCBI Taxonomy" id="15368"/>
    <lineage>
        <taxon>Eukaryota</taxon>
        <taxon>Viridiplantae</taxon>
        <taxon>Streptophyta</taxon>
        <taxon>Embryophyta</taxon>
        <taxon>Tracheophyta</taxon>
        <taxon>Spermatophyta</taxon>
        <taxon>Magnoliopsida</taxon>
        <taxon>Liliopsida</taxon>
        <taxon>Poales</taxon>
        <taxon>Poaceae</taxon>
        <taxon>BOP clade</taxon>
        <taxon>Pooideae</taxon>
        <taxon>Stipodae</taxon>
        <taxon>Brachypodieae</taxon>
        <taxon>Brachypodium</taxon>
    </lineage>
</organism>
<feature type="chain" id="PRO_5014094898" description="Cytochrome P450" evidence="8">
    <location>
        <begin position="25"/>
        <end position="513"/>
    </location>
</feature>
<comment type="cofactor">
    <cofactor evidence="6">
        <name>heme</name>
        <dbReference type="ChEBI" id="CHEBI:30413"/>
    </cofactor>
</comment>
<dbReference type="GO" id="GO:0016491">
    <property type="term" value="F:oxidoreductase activity"/>
    <property type="evidence" value="ECO:0000318"/>
    <property type="project" value="GO_Central"/>
</dbReference>
<evidence type="ECO:0000256" key="5">
    <source>
        <dbReference type="ARBA" id="ARBA00023004"/>
    </source>
</evidence>
<accession>I1HY24</accession>
<feature type="signal peptide" evidence="8">
    <location>
        <begin position="1"/>
        <end position="24"/>
    </location>
</feature>
<dbReference type="InterPro" id="IPR017972">
    <property type="entry name" value="Cyt_P450_CS"/>
</dbReference>
<evidence type="ECO:0000256" key="2">
    <source>
        <dbReference type="ARBA" id="ARBA00022692"/>
    </source>
</evidence>
<comment type="similarity">
    <text evidence="1 7">Belongs to the cytochrome P450 family.</text>
</comment>
<reference evidence="9" key="2">
    <citation type="submission" date="2017-06" db="EMBL/GenBank/DDBJ databases">
        <title>WGS assembly of Brachypodium distachyon.</title>
        <authorList>
            <consortium name="The International Brachypodium Initiative"/>
            <person name="Lucas S."/>
            <person name="Harmon-Smith M."/>
            <person name="Lail K."/>
            <person name="Tice H."/>
            <person name="Grimwood J."/>
            <person name="Bruce D."/>
            <person name="Barry K."/>
            <person name="Shu S."/>
            <person name="Lindquist E."/>
            <person name="Wang M."/>
            <person name="Pitluck S."/>
            <person name="Vogel J.P."/>
            <person name="Garvin D.F."/>
            <person name="Mockler T.C."/>
            <person name="Schmutz J."/>
            <person name="Rokhsar D."/>
            <person name="Bevan M.W."/>
        </authorList>
    </citation>
    <scope>NUCLEOTIDE SEQUENCE</scope>
    <source>
        <strain evidence="9">Bd21</strain>
    </source>
</reference>
<keyword evidence="6 7" id="KW-0349">Heme</keyword>
<dbReference type="PROSITE" id="PS00086">
    <property type="entry name" value="CYTOCHROME_P450"/>
    <property type="match status" value="1"/>
</dbReference>
<keyword evidence="8" id="KW-0732">Signal</keyword>
<dbReference type="Gramene" id="KQJ93719">
    <property type="protein sequence ID" value="KQJ93719"/>
    <property type="gene ID" value="BRADI_3g06300v3"/>
</dbReference>
<evidence type="ECO:0000256" key="6">
    <source>
        <dbReference type="PIRSR" id="PIRSR602401-1"/>
    </source>
</evidence>
<evidence type="ECO:0000256" key="1">
    <source>
        <dbReference type="ARBA" id="ARBA00010617"/>
    </source>
</evidence>
<keyword evidence="7" id="KW-0503">Monooxygenase</keyword>
<name>I1HY24_BRADI</name>
<dbReference type="Pfam" id="PF00067">
    <property type="entry name" value="p450"/>
    <property type="match status" value="1"/>
</dbReference>
<keyword evidence="11" id="KW-1185">Reference proteome</keyword>
<keyword evidence="4" id="KW-0472">Membrane</keyword>
<dbReference type="HOGENOM" id="CLU_001570_4_1_1"/>
<feature type="binding site" description="axial binding residue" evidence="6">
    <location>
        <position position="450"/>
    </location>
    <ligand>
        <name>heme</name>
        <dbReference type="ChEBI" id="CHEBI:30413"/>
    </ligand>
    <ligandPart>
        <name>Fe</name>
        <dbReference type="ChEBI" id="CHEBI:18248"/>
    </ligandPart>
</feature>
<dbReference type="STRING" id="15368.I1HY24"/>
<evidence type="ECO:0000313" key="9">
    <source>
        <dbReference type="EMBL" id="KQJ93719.1"/>
    </source>
</evidence>
<proteinExistence type="inferred from homology"/>
<evidence type="ECO:0000313" key="11">
    <source>
        <dbReference type="Proteomes" id="UP000008810"/>
    </source>
</evidence>
<dbReference type="EMBL" id="CM000882">
    <property type="protein sequence ID" value="KQJ93719.1"/>
    <property type="molecule type" value="Genomic_DNA"/>
</dbReference>
<dbReference type="AlphaFoldDB" id="I1HY24"/>
<dbReference type="GO" id="GO:0005506">
    <property type="term" value="F:iron ion binding"/>
    <property type="evidence" value="ECO:0007669"/>
    <property type="project" value="InterPro"/>
</dbReference>
<reference evidence="10" key="3">
    <citation type="submission" date="2018-08" db="UniProtKB">
        <authorList>
            <consortium name="EnsemblPlants"/>
        </authorList>
    </citation>
    <scope>IDENTIFICATION</scope>
    <source>
        <strain evidence="10">cv. Bd21</strain>
    </source>
</reference>
<dbReference type="Gene3D" id="1.10.630.10">
    <property type="entry name" value="Cytochrome P450"/>
    <property type="match status" value="1"/>
</dbReference>
<dbReference type="PRINTS" id="PR00385">
    <property type="entry name" value="P450"/>
</dbReference>
<dbReference type="Proteomes" id="UP000008810">
    <property type="component" value="Chromosome 3"/>
</dbReference>
<dbReference type="GO" id="GO:0004497">
    <property type="term" value="F:monooxygenase activity"/>
    <property type="evidence" value="ECO:0007669"/>
    <property type="project" value="UniProtKB-KW"/>
</dbReference>
<dbReference type="PRINTS" id="PR00463">
    <property type="entry name" value="EP450I"/>
</dbReference>
<dbReference type="GeneID" id="100838001"/>
<dbReference type="EnsemblPlants" id="KQJ93719">
    <property type="protein sequence ID" value="KQJ93719"/>
    <property type="gene ID" value="BRADI_3g06300v3"/>
</dbReference>
<dbReference type="eggNOG" id="KOG0156">
    <property type="taxonomic scope" value="Eukaryota"/>
</dbReference>
<dbReference type="KEGG" id="bdi:100838001"/>
<evidence type="ECO:0000256" key="4">
    <source>
        <dbReference type="ARBA" id="ARBA00022989"/>
    </source>
</evidence>
<dbReference type="PANTHER" id="PTHR47955">
    <property type="entry name" value="CYTOCHROME P450 FAMILY 71 PROTEIN"/>
    <property type="match status" value="1"/>
</dbReference>
<protein>
    <recommendedName>
        <fullName evidence="12">Cytochrome P450</fullName>
    </recommendedName>
</protein>